<dbReference type="AlphaFoldDB" id="A0A0H5C325"/>
<dbReference type="GO" id="GO:0043130">
    <property type="term" value="F:ubiquitin binding"/>
    <property type="evidence" value="ECO:0007669"/>
    <property type="project" value="InterPro"/>
</dbReference>
<dbReference type="Proteomes" id="UP000094389">
    <property type="component" value="Unassembled WGS sequence"/>
</dbReference>
<dbReference type="RefSeq" id="XP_020069807.1">
    <property type="nucleotide sequence ID" value="XM_020212815.1"/>
</dbReference>
<evidence type="ECO:0000256" key="1">
    <source>
        <dbReference type="SAM" id="MobiDB-lite"/>
    </source>
</evidence>
<name>A0A0H5C325_CYBJN</name>
<evidence type="ECO:0000313" key="5">
    <source>
        <dbReference type="Proteomes" id="UP000038830"/>
    </source>
</evidence>
<dbReference type="CDD" id="cd14373">
    <property type="entry name" value="CUE_Cue3p_like"/>
    <property type="match status" value="1"/>
</dbReference>
<dbReference type="InterPro" id="IPR041808">
    <property type="entry name" value="Cue3_CUE"/>
</dbReference>
<keyword evidence="6" id="KW-1185">Reference proteome</keyword>
<evidence type="ECO:0000313" key="4">
    <source>
        <dbReference type="EMBL" id="ODV72768.1"/>
    </source>
</evidence>
<organism evidence="3 5">
    <name type="scientific">Cyberlindnera jadinii (strain ATCC 18201 / CBS 1600 / BCRC 20928 / JCM 3617 / NBRC 0987 / NRRL Y-1542)</name>
    <name type="common">Torula yeast</name>
    <name type="synonym">Candida utilis</name>
    <dbReference type="NCBI Taxonomy" id="983966"/>
    <lineage>
        <taxon>Eukaryota</taxon>
        <taxon>Fungi</taxon>
        <taxon>Dikarya</taxon>
        <taxon>Ascomycota</taxon>
        <taxon>Saccharomycotina</taxon>
        <taxon>Saccharomycetes</taxon>
        <taxon>Phaffomycetales</taxon>
        <taxon>Phaffomycetaceae</taxon>
        <taxon>Cyberlindnera</taxon>
    </lineage>
</organism>
<feature type="compositionally biased region" description="Basic and acidic residues" evidence="1">
    <location>
        <begin position="536"/>
        <end position="547"/>
    </location>
</feature>
<dbReference type="Proteomes" id="UP000038830">
    <property type="component" value="Unassembled WGS sequence"/>
</dbReference>
<accession>A0A0H5C325</accession>
<dbReference type="OrthoDB" id="5577209at2759"/>
<reference evidence="4 6" key="3">
    <citation type="journal article" date="2016" name="Proc. Natl. Acad. Sci. U.S.A.">
        <title>Comparative genomics of biotechnologically important yeasts.</title>
        <authorList>
            <person name="Riley R."/>
            <person name="Haridas S."/>
            <person name="Wolfe K.H."/>
            <person name="Lopes M.R."/>
            <person name="Hittinger C.T."/>
            <person name="Goeker M."/>
            <person name="Salamov A.A."/>
            <person name="Wisecaver J.H."/>
            <person name="Long T.M."/>
            <person name="Calvey C.H."/>
            <person name="Aerts A.L."/>
            <person name="Barry K.W."/>
            <person name="Choi C."/>
            <person name="Clum A."/>
            <person name="Coughlan A.Y."/>
            <person name="Deshpande S."/>
            <person name="Douglass A.P."/>
            <person name="Hanson S.J."/>
            <person name="Klenk H.-P."/>
            <person name="LaButti K.M."/>
            <person name="Lapidus A."/>
            <person name="Lindquist E.A."/>
            <person name="Lipzen A.M."/>
            <person name="Meier-Kolthoff J.P."/>
            <person name="Ohm R.A."/>
            <person name="Otillar R.P."/>
            <person name="Pangilinan J.L."/>
            <person name="Peng Y."/>
            <person name="Rokas A."/>
            <person name="Rosa C.A."/>
            <person name="Scheuner C."/>
            <person name="Sibirny A.A."/>
            <person name="Slot J.C."/>
            <person name="Stielow J.B."/>
            <person name="Sun H."/>
            <person name="Kurtzman C.P."/>
            <person name="Blackwell M."/>
            <person name="Grigoriev I.V."/>
            <person name="Jeffries T.W."/>
        </authorList>
    </citation>
    <scope>NUCLEOTIDE SEQUENCE [LARGE SCALE GENOMIC DNA]</scope>
    <source>
        <strain evidence="6">ATCC 18201 / CBS 1600 / BCRC 20928 / JCM 3617 / NBRC 0987 / NRRL Y-1542</strain>
        <strain evidence="4">NRRL Y-1542</strain>
    </source>
</reference>
<dbReference type="Pfam" id="PF02845">
    <property type="entry name" value="CUE"/>
    <property type="match status" value="1"/>
</dbReference>
<dbReference type="EMBL" id="KV453933">
    <property type="protein sequence ID" value="ODV72768.1"/>
    <property type="molecule type" value="Genomic_DNA"/>
</dbReference>
<dbReference type="OMA" id="EGWARMI"/>
<reference evidence="3" key="1">
    <citation type="submission" date="2014-12" db="EMBL/GenBank/DDBJ databases">
        <authorList>
            <person name="Jaenicke S."/>
        </authorList>
    </citation>
    <scope>NUCLEOTIDE SEQUENCE [LARGE SCALE GENOMIC DNA]</scope>
    <source>
        <strain evidence="3">CBS1600</strain>
    </source>
</reference>
<evidence type="ECO:0000259" key="2">
    <source>
        <dbReference type="PROSITE" id="PS51140"/>
    </source>
</evidence>
<dbReference type="SMART" id="SM00546">
    <property type="entry name" value="CUE"/>
    <property type="match status" value="1"/>
</dbReference>
<dbReference type="GeneID" id="30987211"/>
<evidence type="ECO:0000313" key="3">
    <source>
        <dbReference type="EMBL" id="CEP22211.1"/>
    </source>
</evidence>
<dbReference type="STRING" id="983966.A0A0H5C325"/>
<feature type="compositionally biased region" description="Basic residues" evidence="1">
    <location>
        <begin position="548"/>
        <end position="559"/>
    </location>
</feature>
<sequence>MTTKKEDVLEINIEKTAMELPVTAFPPFKLRSAMVDKDPVIWVHLIEIYIQYVETILTTPWDLNERSEQQLQTFVKTYLFEIAEEQGQILSLGLINVQITENLSILRAWMLDLIKDLGVLRLKLNGESLWNMSKIYAPKNAATVRGIIDGSLKPRDNRTISGISQVHRHIESLVSNGKFSKVDLETFAFLVTDKQKVSQRGKKPSRKDQMFGDKFITVSWWETLEKLYAKGQGRFAQHCKEIGILSLISVSLARVAELATELGITSVHSLGLYPLFAGITTSASFGELQPGLDTKIPFLKVKVKDPVDQEHVQSLIAMFPALSVSQTEKLLRKYDHNVESVTNLLLENPEAAVEAVKIVPKVPTADSIIQKKVISKKSHYVPDEHKNRTLNAALKLMYEADEDEHDDTYDEAEAIAGLTGGDHSKYDKMEEYLWNIFKKDPQLLEKSARKSSKRKEIKNHTKWSDEQIEGWARMIQKSPKRAKALESKYMFRGNKPERSSFINGAKDEEEVEQVEERAAKTSAPGTSEPIKSAKNSKRDHARNEKNKASKANHNRKLGHDRKMNKGI</sequence>
<dbReference type="PROSITE" id="PS51140">
    <property type="entry name" value="CUE"/>
    <property type="match status" value="1"/>
</dbReference>
<dbReference type="EMBL" id="CDQK01000003">
    <property type="protein sequence ID" value="CEP22211.1"/>
    <property type="molecule type" value="Genomic_DNA"/>
</dbReference>
<accession>A0A1E4RZU4</accession>
<evidence type="ECO:0000313" key="6">
    <source>
        <dbReference type="Proteomes" id="UP000094389"/>
    </source>
</evidence>
<protein>
    <submittedName>
        <fullName evidence="3">CUE3 protein</fullName>
    </submittedName>
</protein>
<feature type="region of interest" description="Disordered" evidence="1">
    <location>
        <begin position="495"/>
        <end position="567"/>
    </location>
</feature>
<proteinExistence type="predicted"/>
<dbReference type="InterPro" id="IPR003892">
    <property type="entry name" value="CUE"/>
</dbReference>
<feature type="domain" description="CUE" evidence="2">
    <location>
        <begin position="307"/>
        <end position="350"/>
    </location>
</feature>
<gene>
    <name evidence="3" type="primary">CUE3</name>
    <name evidence="3" type="ORF">BN1211_2497</name>
    <name evidence="4" type="ORF">CYBJADRAFT_129057</name>
</gene>
<reference evidence="5" key="2">
    <citation type="journal article" date="2015" name="J. Biotechnol.">
        <title>The structure of the Cyberlindnera jadinii genome and its relation to Candida utilis analyzed by the occurrence of single nucleotide polymorphisms.</title>
        <authorList>
            <person name="Rupp O."/>
            <person name="Brinkrolf K."/>
            <person name="Buerth C."/>
            <person name="Kunigo M."/>
            <person name="Schneider J."/>
            <person name="Jaenicke S."/>
            <person name="Goesmann A."/>
            <person name="Puehler A."/>
            <person name="Jaeger K.-E."/>
            <person name="Ernst J.F."/>
        </authorList>
    </citation>
    <scope>NUCLEOTIDE SEQUENCE [LARGE SCALE GENOMIC DNA]</scope>
    <source>
        <strain evidence="5">ATCC 18201 / CBS 1600 / BCRC 20928 / JCM 3617 / NBRC 0987 / NRRL Y-1542</strain>
    </source>
</reference>